<comment type="similarity">
    <text evidence="2">Belongs to the peptidase S49 family.</text>
</comment>
<keyword evidence="10" id="KW-1185">Reference proteome</keyword>
<comment type="subcellular location">
    <subcellularLocation>
        <location evidence="1">Membrane</location>
    </subcellularLocation>
</comment>
<dbReference type="EMBL" id="CP029145">
    <property type="protein sequence ID" value="AWM35551.1"/>
    <property type="molecule type" value="Genomic_DNA"/>
</dbReference>
<gene>
    <name evidence="9" type="primary">sppA</name>
    <name evidence="9" type="ORF">DDQ68_21420</name>
</gene>
<feature type="domain" description="Peptidase S49" evidence="8">
    <location>
        <begin position="120"/>
        <end position="269"/>
    </location>
</feature>
<evidence type="ECO:0000256" key="7">
    <source>
        <dbReference type="PIRSR" id="PIRSR001217-1"/>
    </source>
</evidence>
<keyword evidence="3" id="KW-0645">Protease</keyword>
<feature type="active site" description="Nucleophile" evidence="7">
    <location>
        <position position="385"/>
    </location>
</feature>
<dbReference type="GO" id="GO:0008236">
    <property type="term" value="F:serine-type peptidase activity"/>
    <property type="evidence" value="ECO:0007669"/>
    <property type="project" value="UniProtKB-KW"/>
</dbReference>
<dbReference type="InterPro" id="IPR047272">
    <property type="entry name" value="S49_SppA_C"/>
</dbReference>
<accession>A0A2Z3GSQ4</accession>
<dbReference type="GO" id="GO:0006465">
    <property type="term" value="P:signal peptide processing"/>
    <property type="evidence" value="ECO:0007669"/>
    <property type="project" value="InterPro"/>
</dbReference>
<name>A0A2Z3GSQ4_9BACT</name>
<dbReference type="InterPro" id="IPR002142">
    <property type="entry name" value="Peptidase_S49"/>
</dbReference>
<dbReference type="AlphaFoldDB" id="A0A2Z3GSQ4"/>
<dbReference type="Proteomes" id="UP000245999">
    <property type="component" value="Chromosome"/>
</dbReference>
<dbReference type="Gene3D" id="6.20.330.10">
    <property type="match status" value="1"/>
</dbReference>
<feature type="domain" description="Peptidase S49" evidence="8">
    <location>
        <begin position="370"/>
        <end position="520"/>
    </location>
</feature>
<dbReference type="NCBIfam" id="TIGR00705">
    <property type="entry name" value="SppA_67K"/>
    <property type="match status" value="1"/>
</dbReference>
<keyword evidence="4" id="KW-0378">Hydrolase</keyword>
<keyword evidence="6" id="KW-0472">Membrane</keyword>
<evidence type="ECO:0000256" key="2">
    <source>
        <dbReference type="ARBA" id="ARBA00008683"/>
    </source>
</evidence>
<feature type="active site" description="Proton donor/acceptor" evidence="7">
    <location>
        <position position="188"/>
    </location>
</feature>
<protein>
    <submittedName>
        <fullName evidence="9">Signal peptide peptidase SppA</fullName>
    </submittedName>
</protein>
<organism evidence="9 10">
    <name type="scientific">Hymenobacter nivis</name>
    <dbReference type="NCBI Taxonomy" id="1850093"/>
    <lineage>
        <taxon>Bacteria</taxon>
        <taxon>Pseudomonadati</taxon>
        <taxon>Bacteroidota</taxon>
        <taxon>Cytophagia</taxon>
        <taxon>Cytophagales</taxon>
        <taxon>Hymenobacteraceae</taxon>
        <taxon>Hymenobacter</taxon>
    </lineage>
</organism>
<dbReference type="CDD" id="cd07023">
    <property type="entry name" value="S49_Sppa_N_C"/>
    <property type="match status" value="1"/>
</dbReference>
<evidence type="ECO:0000259" key="8">
    <source>
        <dbReference type="Pfam" id="PF01343"/>
    </source>
</evidence>
<dbReference type="Pfam" id="PF01343">
    <property type="entry name" value="Peptidase_S49"/>
    <property type="match status" value="2"/>
</dbReference>
<evidence type="ECO:0000313" key="10">
    <source>
        <dbReference type="Proteomes" id="UP000245999"/>
    </source>
</evidence>
<evidence type="ECO:0000256" key="5">
    <source>
        <dbReference type="ARBA" id="ARBA00022825"/>
    </source>
</evidence>
<sequence>MRQFFKFTFATLVGLVLFFGLGLAVLAVIVGVASSASKTKSVAANSVLELKLNEPLTERGQSIDFNLLGGRQSSTGLVALKEAIGRAKTDDDIKGILLNLDIVQGGMASLEEVRDALLDFKKSGKFVVAYHETASEKSYYLASMANEIYLHPQGLLEFNGLSSEVMFYKRLFEKAGIEPYIFRVGSFKSAVEPFFRENFSDSARLQTVSYLNSLNDHMIGQVATARGIAPARLHVISDSMLVHDASDALRLKLVTKLGYFDEVQDYMRGKLGLAKDKKPNLVSLSDYTDDNPSDGKEGKTSGNRIAVIYAEGDIVTGKGSDENIGSTKFAEAIRKARLDDKVKAVVLRINSPGGSSLASDVIYREVLLTKKVKPIIASMSDVAASGGYYIAMACDTIVAHPNSITGSIGVFGVLPNIQPLLADKLGITVDRVTTGKFSDLPTITRALSDYEKKTLQHSVDLIYADFTSKAALGRHMPVERLRRLASGRVWSGAEAKANGLVDVLGDYETALKIAAARAHLKADDYRVQRLPRRKSGLEALLARFGVGDDAEAAAEARMQAALKTKLGPLYPVYAQYQKLLTMSGVQAKLPYELEIK</sequence>
<dbReference type="GO" id="GO:0016020">
    <property type="term" value="C:membrane"/>
    <property type="evidence" value="ECO:0007669"/>
    <property type="project" value="UniProtKB-SubCell"/>
</dbReference>
<dbReference type="PANTHER" id="PTHR33209:SF1">
    <property type="entry name" value="PEPTIDASE S49 DOMAIN-CONTAINING PROTEIN"/>
    <property type="match status" value="1"/>
</dbReference>
<dbReference type="PIRSF" id="PIRSF001217">
    <property type="entry name" value="Protease_4_SppA"/>
    <property type="match status" value="1"/>
</dbReference>
<dbReference type="InterPro" id="IPR004635">
    <property type="entry name" value="Pept_S49_SppA"/>
</dbReference>
<dbReference type="OrthoDB" id="9764363at2"/>
<dbReference type="NCBIfam" id="TIGR00706">
    <property type="entry name" value="SppA_dom"/>
    <property type="match status" value="1"/>
</dbReference>
<dbReference type="Gene3D" id="3.90.226.10">
    <property type="entry name" value="2-enoyl-CoA Hydratase, Chain A, domain 1"/>
    <property type="match status" value="3"/>
</dbReference>
<dbReference type="CDD" id="cd07018">
    <property type="entry name" value="S49_SppA_67K_type"/>
    <property type="match status" value="1"/>
</dbReference>
<dbReference type="InterPro" id="IPR047217">
    <property type="entry name" value="S49_SppA_67K_type_N"/>
</dbReference>
<keyword evidence="5" id="KW-0720">Serine protease</keyword>
<evidence type="ECO:0000256" key="6">
    <source>
        <dbReference type="ARBA" id="ARBA00023136"/>
    </source>
</evidence>
<dbReference type="InterPro" id="IPR004634">
    <property type="entry name" value="Pept_S49_pIV"/>
</dbReference>
<dbReference type="PANTHER" id="PTHR33209">
    <property type="entry name" value="PROTEASE 4"/>
    <property type="match status" value="1"/>
</dbReference>
<evidence type="ECO:0000256" key="3">
    <source>
        <dbReference type="ARBA" id="ARBA00022670"/>
    </source>
</evidence>
<dbReference type="SUPFAM" id="SSF52096">
    <property type="entry name" value="ClpP/crotonase"/>
    <property type="match status" value="2"/>
</dbReference>
<dbReference type="InterPro" id="IPR029045">
    <property type="entry name" value="ClpP/crotonase-like_dom_sf"/>
</dbReference>
<evidence type="ECO:0000313" key="9">
    <source>
        <dbReference type="EMBL" id="AWM35551.1"/>
    </source>
</evidence>
<dbReference type="RefSeq" id="WP_109658563.1">
    <property type="nucleotide sequence ID" value="NZ_CP029145.1"/>
</dbReference>
<dbReference type="KEGG" id="hnv:DDQ68_21420"/>
<reference evidence="10" key="1">
    <citation type="submission" date="2018-04" db="EMBL/GenBank/DDBJ databases">
        <title>Complete genome of Antarctic heterotrophic bacterium Hymenobacter nivis.</title>
        <authorList>
            <person name="Terashima M."/>
        </authorList>
    </citation>
    <scope>NUCLEOTIDE SEQUENCE [LARGE SCALE GENOMIC DNA]</scope>
    <source>
        <strain evidence="10">NBRC 111535</strain>
    </source>
</reference>
<proteinExistence type="inferred from homology"/>
<evidence type="ECO:0000256" key="4">
    <source>
        <dbReference type="ARBA" id="ARBA00022801"/>
    </source>
</evidence>
<evidence type="ECO:0000256" key="1">
    <source>
        <dbReference type="ARBA" id="ARBA00004370"/>
    </source>
</evidence>